<dbReference type="Proteomes" id="UP000521032">
    <property type="component" value="Unassembled WGS sequence"/>
</dbReference>
<accession>A0A6V7RMV8</accession>
<proteinExistence type="predicted"/>
<gene>
    <name evidence="1" type="ORF">JEOSCH030_01701</name>
</gene>
<organism evidence="1 2">
    <name type="scientific">Phocicoccus schoeneichii</name>
    <dbReference type="NCBI Taxonomy" id="1812261"/>
    <lineage>
        <taxon>Bacteria</taxon>
        <taxon>Bacillati</taxon>
        <taxon>Bacillota</taxon>
        <taxon>Bacilli</taxon>
        <taxon>Bacillales</taxon>
        <taxon>Salinicoccaceae</taxon>
        <taxon>Phocicoccus</taxon>
    </lineage>
</organism>
<evidence type="ECO:0000313" key="2">
    <source>
        <dbReference type="Proteomes" id="UP000521032"/>
    </source>
</evidence>
<dbReference type="RefSeq" id="WP_186088500.1">
    <property type="nucleotide sequence ID" value="NZ_BMDB01000004.1"/>
</dbReference>
<dbReference type="EMBL" id="CAJEWE010000011">
    <property type="protein sequence ID" value="CAD2079746.1"/>
    <property type="molecule type" value="Genomic_DNA"/>
</dbReference>
<sequence length="146" mass="17184">MKMKVNYVETYLMNPLDDEMMVKIPKTYESLRNGIADPESNFNVEGAIDTSFDTENFGEFLYSVTSIEINNFTIEEPTNLFYLNAYFMILKERNLLILEEELVITTDKLKEMIAELLDIRIEDLNLQRIHDTLQKKEVEQQKETDV</sequence>
<comment type="caution">
    <text evidence="1">The sequence shown here is derived from an EMBL/GenBank/DDBJ whole genome shotgun (WGS) entry which is preliminary data.</text>
</comment>
<protein>
    <submittedName>
        <fullName evidence="1">Uncharacterized protein</fullName>
    </submittedName>
</protein>
<evidence type="ECO:0000313" key="1">
    <source>
        <dbReference type="EMBL" id="CAD2079746.1"/>
    </source>
</evidence>
<name>A0A6V7RMV8_9BACL</name>
<dbReference type="AlphaFoldDB" id="A0A6V7RMV8"/>
<reference evidence="1 2" key="1">
    <citation type="submission" date="2020-07" db="EMBL/GenBank/DDBJ databases">
        <authorList>
            <person name="Criscuolo A."/>
        </authorList>
    </citation>
    <scope>NUCLEOTIDE SEQUENCE [LARGE SCALE GENOMIC DNA]</scope>
    <source>
        <strain evidence="2">CIP 111030</strain>
    </source>
</reference>
<keyword evidence="2" id="KW-1185">Reference proteome</keyword>